<comment type="caution">
    <text evidence="2">The sequence shown here is derived from an EMBL/GenBank/DDBJ whole genome shotgun (WGS) entry which is preliminary data.</text>
</comment>
<dbReference type="AlphaFoldDB" id="A0AA39ZV73"/>
<feature type="compositionally biased region" description="Basic residues" evidence="1">
    <location>
        <begin position="68"/>
        <end position="81"/>
    </location>
</feature>
<keyword evidence="3" id="KW-1185">Reference proteome</keyword>
<dbReference type="EMBL" id="JAUKUA010000007">
    <property type="protein sequence ID" value="KAK0704327.1"/>
    <property type="molecule type" value="Genomic_DNA"/>
</dbReference>
<protein>
    <submittedName>
        <fullName evidence="2">Uncharacterized protein</fullName>
    </submittedName>
</protein>
<feature type="region of interest" description="Disordered" evidence="1">
    <location>
        <begin position="25"/>
        <end position="81"/>
    </location>
</feature>
<evidence type="ECO:0000256" key="1">
    <source>
        <dbReference type="SAM" id="MobiDB-lite"/>
    </source>
</evidence>
<name>A0AA39ZV73_9PEZI</name>
<gene>
    <name evidence="2" type="ORF">B0H67DRAFT_591119</name>
</gene>
<sequence length="81" mass="8944">MPSVAAAAGSPHFLLSHFPHFDTVTARGSRHRETQNAQRFPASALNPIPALPHQQPPATKRANATSTRHPKPKKRQKSRIH</sequence>
<proteinExistence type="predicted"/>
<accession>A0AA39ZV73</accession>
<evidence type="ECO:0000313" key="3">
    <source>
        <dbReference type="Proteomes" id="UP001172102"/>
    </source>
</evidence>
<dbReference type="Proteomes" id="UP001172102">
    <property type="component" value="Unassembled WGS sequence"/>
</dbReference>
<organism evidence="2 3">
    <name type="scientific">Lasiosphaeris hirsuta</name>
    <dbReference type="NCBI Taxonomy" id="260670"/>
    <lineage>
        <taxon>Eukaryota</taxon>
        <taxon>Fungi</taxon>
        <taxon>Dikarya</taxon>
        <taxon>Ascomycota</taxon>
        <taxon>Pezizomycotina</taxon>
        <taxon>Sordariomycetes</taxon>
        <taxon>Sordariomycetidae</taxon>
        <taxon>Sordariales</taxon>
        <taxon>Lasiosphaeriaceae</taxon>
        <taxon>Lasiosphaeris</taxon>
    </lineage>
</organism>
<evidence type="ECO:0000313" key="2">
    <source>
        <dbReference type="EMBL" id="KAK0704327.1"/>
    </source>
</evidence>
<reference evidence="2" key="1">
    <citation type="submission" date="2023-06" db="EMBL/GenBank/DDBJ databases">
        <title>Genome-scale phylogeny and comparative genomics of the fungal order Sordariales.</title>
        <authorList>
            <consortium name="Lawrence Berkeley National Laboratory"/>
            <person name="Hensen N."/>
            <person name="Bonometti L."/>
            <person name="Westerberg I."/>
            <person name="Brannstrom I.O."/>
            <person name="Guillou S."/>
            <person name="Cros-Aarteil S."/>
            <person name="Calhoun S."/>
            <person name="Haridas S."/>
            <person name="Kuo A."/>
            <person name="Mondo S."/>
            <person name="Pangilinan J."/>
            <person name="Riley R."/>
            <person name="Labutti K."/>
            <person name="Andreopoulos B."/>
            <person name="Lipzen A."/>
            <person name="Chen C."/>
            <person name="Yanf M."/>
            <person name="Daum C."/>
            <person name="Ng V."/>
            <person name="Clum A."/>
            <person name="Steindorff A."/>
            <person name="Ohm R."/>
            <person name="Martin F."/>
            <person name="Silar P."/>
            <person name="Natvig D."/>
            <person name="Lalanne C."/>
            <person name="Gautier V."/>
            <person name="Ament-Velasquez S.L."/>
            <person name="Kruys A."/>
            <person name="Hutchinson M.I."/>
            <person name="Powell A.J."/>
            <person name="Barry K."/>
            <person name="Miller A.N."/>
            <person name="Grigoriev I.V."/>
            <person name="Debuchy R."/>
            <person name="Gladieux P."/>
            <person name="Thoren M.H."/>
            <person name="Johannesson H."/>
        </authorList>
    </citation>
    <scope>NUCLEOTIDE SEQUENCE</scope>
    <source>
        <strain evidence="2">SMH4607-1</strain>
    </source>
</reference>